<dbReference type="EC" id="7.6.2.1" evidence="16"/>
<feature type="active site" description="4-aspartylphosphate intermediate" evidence="13">
    <location>
        <position position="316"/>
    </location>
</feature>
<feature type="binding site" evidence="14">
    <location>
        <position position="480"/>
    </location>
    <ligand>
        <name>ATP</name>
        <dbReference type="ChEBI" id="CHEBI:30616"/>
    </ligand>
</feature>
<feature type="binding site" evidence="14">
    <location>
        <position position="318"/>
    </location>
    <ligand>
        <name>ATP</name>
        <dbReference type="ChEBI" id="CHEBI:30616"/>
    </ligand>
</feature>
<dbReference type="Pfam" id="PF13246">
    <property type="entry name" value="Cation_ATPase"/>
    <property type="match status" value="1"/>
</dbReference>
<dbReference type="InterPro" id="IPR001757">
    <property type="entry name" value="P_typ_ATPase"/>
</dbReference>
<protein>
    <recommendedName>
        <fullName evidence="16">Phospholipid-transporting ATPase</fullName>
        <ecNumber evidence="16">7.6.2.1</ecNumber>
    </recommendedName>
</protein>
<feature type="transmembrane region" description="Helical" evidence="16">
    <location>
        <begin position="1050"/>
        <end position="1069"/>
    </location>
</feature>
<comment type="subcellular location">
    <subcellularLocation>
        <location evidence="1 16">Membrane</location>
        <topology evidence="1 16">Multi-pass membrane protein</topology>
    </subcellularLocation>
</comment>
<dbReference type="GO" id="GO:0016887">
    <property type="term" value="F:ATP hydrolysis activity"/>
    <property type="evidence" value="ECO:0007669"/>
    <property type="project" value="InterPro"/>
</dbReference>
<dbReference type="NCBIfam" id="TIGR01652">
    <property type="entry name" value="ATPase-Plipid"/>
    <property type="match status" value="2"/>
</dbReference>
<keyword evidence="6 14" id="KW-0067">ATP-binding</keyword>
<feature type="domain" description="P-type ATPase C-terminal" evidence="18">
    <location>
        <begin position="936"/>
        <end position="1069"/>
    </location>
</feature>
<gene>
    <name evidence="19" type="ORF">NA56DRAFT_571066</name>
</gene>
<dbReference type="Pfam" id="PF16212">
    <property type="entry name" value="PhoLip_ATPase_C"/>
    <property type="match status" value="1"/>
</dbReference>
<feature type="compositionally biased region" description="Basic and acidic residues" evidence="17">
    <location>
        <begin position="1187"/>
        <end position="1199"/>
    </location>
</feature>
<comment type="caution">
    <text evidence="16">Lacks conserved residue(s) required for the propagation of feature annotation.</text>
</comment>
<comment type="catalytic activity">
    <reaction evidence="11 16">
        <text>ATP + H2O + phospholipidSide 1 = ADP + phosphate + phospholipidSide 2.</text>
        <dbReference type="EC" id="7.6.2.1"/>
    </reaction>
</comment>
<dbReference type="GO" id="GO:0045332">
    <property type="term" value="P:phospholipid translocation"/>
    <property type="evidence" value="ECO:0007669"/>
    <property type="project" value="TreeGrafter"/>
</dbReference>
<dbReference type="GO" id="GO:0140326">
    <property type="term" value="F:ATPase-coupled intramembrane lipid transporter activity"/>
    <property type="evidence" value="ECO:0007669"/>
    <property type="project" value="UniProtKB-EC"/>
</dbReference>
<feature type="compositionally biased region" description="Basic residues" evidence="17">
    <location>
        <begin position="365"/>
        <end position="381"/>
    </location>
</feature>
<feature type="binding site" evidence="14">
    <location>
        <position position="317"/>
    </location>
    <ligand>
        <name>ATP</name>
        <dbReference type="ChEBI" id="CHEBI:30616"/>
    </ligand>
</feature>
<evidence type="ECO:0000256" key="5">
    <source>
        <dbReference type="ARBA" id="ARBA00022741"/>
    </source>
</evidence>
<evidence type="ECO:0000256" key="8">
    <source>
        <dbReference type="ARBA" id="ARBA00022967"/>
    </source>
</evidence>
<feature type="region of interest" description="Disordered" evidence="17">
    <location>
        <begin position="1175"/>
        <end position="1199"/>
    </location>
</feature>
<dbReference type="OrthoDB" id="377733at2759"/>
<sequence length="1288" mass="144761">MAKEGYDDIRRYKLDQVENNRETKVLHAYRPVGRGAAPEDDSISLSIKGPKHWASVKWRDIQVGDLVKLKRDENIPADMVLLYSDGTNGIAYIETMALDGETNLKSKQAPPSLSKRCTSEDDINACRALVVVEDPNIDLYNFDGRVTVEGETMPLTTNEILLRGSTLRNTSTAIGMVINTGEECKIRMNANKSPRIKSPAMQVISNKIVVLLVVFVIILALFCTIAYQIWSERVEENAWYLANAHVPFSQIIVGFVILYNTLIPLSLYVSLEIIKVGQLILMSDVEMYDPETDTPMVCNTTTILENLGQVDYVFSDKTGTLTDNIMKFRKLSVAGYAWLHDIDFQKEAALAEQSREGINNENSKPKGKGKGIAKRYSKKKTSGSAPESLIESETSSCSILRSDSARTSGSISLWKSSARPSKVQPGMRTEELLKFMQHKPHSVFTKKAKFFLLSIALCHTCLPEVQESGEFDFQAASPDELALVKAAQELGFMVIDRAARSITLTYPGGPDPMEQITESYDILDVIEFSSKRKRMSIIVRFPNGKICIFCKGADSAIMPRLKLAPLAMEKKQEVTRRSSVRKSMEADQALRRLSEQSPRTSFSRPSMNASRSRKSTGNPRTSMASARLRPIRDELDSWLKQREHDVDMEAGPEDLSAYQSPRASMNRMSFASDRRFSSYDDDLDDLIDEALVLDDAAVFGRCFQHIDDFASEGLRTLLFGYRFLDEQEYTGWKKIYLDATTSLVDRQKLIENAGEMIEQNFDLAGATAIEDKLQKGVPETVDKLRRANIKIWMLTGDKRETAINIAHSARIAKNYSEVIILDHKTGEVEQRMATTLLDISKGAIAHSVIVVDGQTLSEIDANETLALLFFDLVVIADSVICCRASPSQKASLVRKIRTKVTKSITLAIGDGANDIAMIQEAHVGIGVSGKEGLQAARISDYSIAQFRFLQRLLLVHGRWNYIRIGKYILSTFWKELMFYLVQAIYQKWAGYTGTSLFESTSLTVFNTLFTSLPVIFLGIFEQDLNASTLLAVPELYTQGQRNEGFNIKKYIGWMFMASSESMIIFFTMILEMHNKTYMSAIGWAVSIGGWFLWTLFLSAVYKPGKTYPLYPIKDGFIKFFGHDLLWWMVLALALACLILFEIGVSSVRKSFWPTDTDVFQALQKDKNIRERFEEAIRSEQEGDDEVEKGREKTSMEARREGEIQELLDRPRVMDGAITDAEVVRSPVEMNESNVLRSTSGRHLTRRKFSTDGHSGRGGGTEEFELVSRTSVPPKTRHSVDIAEILMRG</sequence>
<dbReference type="FunFam" id="3.40.1110.10:FF:000090">
    <property type="entry name" value="Phospholipid-transporting ATPase"/>
    <property type="match status" value="1"/>
</dbReference>
<dbReference type="FunFam" id="3.40.50.1000:FF:000172">
    <property type="entry name" value="Phospholipid-transporting ATPase"/>
    <property type="match status" value="1"/>
</dbReference>
<comment type="catalytic activity">
    <reaction evidence="12">
        <text>a 1,2-diacyl-sn-glycero-3-phosphoethanolamine(out) + ATP + H2O = a 1,2-diacyl-sn-glycero-3-phosphoethanolamine(in) + ADP + phosphate + H(+)</text>
        <dbReference type="Rhea" id="RHEA:66132"/>
        <dbReference type="ChEBI" id="CHEBI:15377"/>
        <dbReference type="ChEBI" id="CHEBI:15378"/>
        <dbReference type="ChEBI" id="CHEBI:30616"/>
        <dbReference type="ChEBI" id="CHEBI:43474"/>
        <dbReference type="ChEBI" id="CHEBI:64612"/>
        <dbReference type="ChEBI" id="CHEBI:456216"/>
    </reaction>
    <physiologicalReaction direction="left-to-right" evidence="12">
        <dbReference type="Rhea" id="RHEA:66133"/>
    </physiologicalReaction>
</comment>
<dbReference type="SUPFAM" id="SSF81653">
    <property type="entry name" value="Calcium ATPase, transduction domain A"/>
    <property type="match status" value="1"/>
</dbReference>
<feature type="transmembrane region" description="Helical" evidence="16">
    <location>
        <begin position="250"/>
        <end position="271"/>
    </location>
</feature>
<evidence type="ECO:0000256" key="13">
    <source>
        <dbReference type="PIRSR" id="PIRSR606539-1"/>
    </source>
</evidence>
<dbReference type="PANTHER" id="PTHR24092:SF174">
    <property type="entry name" value="PHOSPHOLIPID-TRANSPORTING ATPASE DNF3-RELATED"/>
    <property type="match status" value="1"/>
</dbReference>
<feature type="binding site" evidence="14">
    <location>
        <position position="551"/>
    </location>
    <ligand>
        <name>ATP</name>
        <dbReference type="ChEBI" id="CHEBI:30616"/>
    </ligand>
</feature>
<dbReference type="Gene3D" id="3.40.50.1000">
    <property type="entry name" value="HAD superfamily/HAD-like"/>
    <property type="match status" value="1"/>
</dbReference>
<dbReference type="GO" id="GO:0005524">
    <property type="term" value="F:ATP binding"/>
    <property type="evidence" value="ECO:0007669"/>
    <property type="project" value="UniProtKB-UniRule"/>
</dbReference>
<keyword evidence="4 15" id="KW-0479">Metal-binding</keyword>
<feature type="transmembrane region" description="Helical" evidence="16">
    <location>
        <begin position="1081"/>
        <end position="1101"/>
    </location>
</feature>
<dbReference type="STRING" id="1745343.A0A2J6Q6I4"/>
<dbReference type="SUPFAM" id="SSF81660">
    <property type="entry name" value="Metal cation-transporting ATPase, ATP-binding domain N"/>
    <property type="match status" value="1"/>
</dbReference>
<evidence type="ECO:0000256" key="3">
    <source>
        <dbReference type="ARBA" id="ARBA00022692"/>
    </source>
</evidence>
<keyword evidence="8 16" id="KW-1278">Translocase</keyword>
<keyword evidence="10 16" id="KW-0472">Membrane</keyword>
<dbReference type="InterPro" id="IPR032630">
    <property type="entry name" value="P_typ_ATPase_c"/>
</dbReference>
<dbReference type="Gene3D" id="2.70.150.10">
    <property type="entry name" value="Calcium-transporting ATPase, cytoplasmic transduction domain A"/>
    <property type="match status" value="1"/>
</dbReference>
<evidence type="ECO:0000256" key="10">
    <source>
        <dbReference type="ARBA" id="ARBA00023136"/>
    </source>
</evidence>
<feature type="compositionally biased region" description="Basic and acidic residues" evidence="17">
    <location>
        <begin position="572"/>
        <end position="594"/>
    </location>
</feature>
<accession>A0A2J6Q6I4</accession>
<feature type="region of interest" description="Disordered" evidence="17">
    <location>
        <begin position="572"/>
        <end position="626"/>
    </location>
</feature>
<evidence type="ECO:0000256" key="16">
    <source>
        <dbReference type="RuleBase" id="RU362033"/>
    </source>
</evidence>
<name>A0A2J6Q6I4_9HELO</name>
<evidence type="ECO:0000256" key="1">
    <source>
        <dbReference type="ARBA" id="ARBA00004141"/>
    </source>
</evidence>
<dbReference type="SUPFAM" id="SSF81665">
    <property type="entry name" value="Calcium ATPase, transmembrane domain M"/>
    <property type="match status" value="1"/>
</dbReference>
<keyword evidence="5 14" id="KW-0547">Nucleotide-binding</keyword>
<dbReference type="Proteomes" id="UP000235672">
    <property type="component" value="Unassembled WGS sequence"/>
</dbReference>
<evidence type="ECO:0000313" key="19">
    <source>
        <dbReference type="EMBL" id="PMD21890.1"/>
    </source>
</evidence>
<dbReference type="GO" id="GO:0005886">
    <property type="term" value="C:plasma membrane"/>
    <property type="evidence" value="ECO:0007669"/>
    <property type="project" value="TreeGrafter"/>
</dbReference>
<dbReference type="GO" id="GO:0006892">
    <property type="term" value="P:post-Golgi vesicle-mediated transport"/>
    <property type="evidence" value="ECO:0007669"/>
    <property type="project" value="TreeGrafter"/>
</dbReference>
<dbReference type="InterPro" id="IPR023214">
    <property type="entry name" value="HAD_sf"/>
</dbReference>
<dbReference type="Pfam" id="PF00702">
    <property type="entry name" value="Hydrolase"/>
    <property type="match status" value="1"/>
</dbReference>
<feature type="compositionally biased region" description="Polar residues" evidence="17">
    <location>
        <begin position="595"/>
        <end position="624"/>
    </location>
</feature>
<dbReference type="PANTHER" id="PTHR24092">
    <property type="entry name" value="PROBABLE PHOSPHOLIPID-TRANSPORTING ATPASE"/>
    <property type="match status" value="1"/>
</dbReference>
<dbReference type="InterPro" id="IPR023299">
    <property type="entry name" value="ATPase_P-typ_cyto_dom_N"/>
</dbReference>
<evidence type="ECO:0000256" key="14">
    <source>
        <dbReference type="PIRSR" id="PIRSR606539-2"/>
    </source>
</evidence>
<feature type="transmembrane region" description="Helical" evidence="16">
    <location>
        <begin position="208"/>
        <end position="230"/>
    </location>
</feature>
<dbReference type="GO" id="GO:0032456">
    <property type="term" value="P:endocytic recycling"/>
    <property type="evidence" value="ECO:0007669"/>
    <property type="project" value="TreeGrafter"/>
</dbReference>
<organism evidence="19 20">
    <name type="scientific">Hyaloscypha hepaticicola</name>
    <dbReference type="NCBI Taxonomy" id="2082293"/>
    <lineage>
        <taxon>Eukaryota</taxon>
        <taxon>Fungi</taxon>
        <taxon>Dikarya</taxon>
        <taxon>Ascomycota</taxon>
        <taxon>Pezizomycotina</taxon>
        <taxon>Leotiomycetes</taxon>
        <taxon>Helotiales</taxon>
        <taxon>Hyaloscyphaceae</taxon>
        <taxon>Hyaloscypha</taxon>
    </lineage>
</organism>
<dbReference type="InterPro" id="IPR023298">
    <property type="entry name" value="ATPase_P-typ_TM_dom_sf"/>
</dbReference>
<reference evidence="19 20" key="1">
    <citation type="submission" date="2016-05" db="EMBL/GenBank/DDBJ databases">
        <title>A degradative enzymes factory behind the ericoid mycorrhizal symbiosis.</title>
        <authorList>
            <consortium name="DOE Joint Genome Institute"/>
            <person name="Martino E."/>
            <person name="Morin E."/>
            <person name="Grelet G."/>
            <person name="Kuo A."/>
            <person name="Kohler A."/>
            <person name="Daghino S."/>
            <person name="Barry K."/>
            <person name="Choi C."/>
            <person name="Cichocki N."/>
            <person name="Clum A."/>
            <person name="Copeland A."/>
            <person name="Hainaut M."/>
            <person name="Haridas S."/>
            <person name="Labutti K."/>
            <person name="Lindquist E."/>
            <person name="Lipzen A."/>
            <person name="Khouja H.-R."/>
            <person name="Murat C."/>
            <person name="Ohm R."/>
            <person name="Olson A."/>
            <person name="Spatafora J."/>
            <person name="Veneault-Fourrey C."/>
            <person name="Henrissat B."/>
            <person name="Grigoriev I."/>
            <person name="Martin F."/>
            <person name="Perotto S."/>
        </authorList>
    </citation>
    <scope>NUCLEOTIDE SEQUENCE [LARGE SCALE GENOMIC DNA]</scope>
    <source>
        <strain evidence="19 20">UAMH 7357</strain>
    </source>
</reference>
<keyword evidence="9 16" id="KW-1133">Transmembrane helix</keyword>
<feature type="transmembrane region" description="Helical" evidence="16">
    <location>
        <begin position="1124"/>
        <end position="1144"/>
    </location>
</feature>
<evidence type="ECO:0000256" key="17">
    <source>
        <dbReference type="SAM" id="MobiDB-lite"/>
    </source>
</evidence>
<dbReference type="InterPro" id="IPR008250">
    <property type="entry name" value="ATPase_P-typ_transduc_dom_A_sf"/>
</dbReference>
<evidence type="ECO:0000313" key="20">
    <source>
        <dbReference type="Proteomes" id="UP000235672"/>
    </source>
</evidence>
<keyword evidence="7 15" id="KW-0460">Magnesium</keyword>
<evidence type="ECO:0000256" key="4">
    <source>
        <dbReference type="ARBA" id="ARBA00022723"/>
    </source>
</evidence>
<feature type="binding site" evidence="15">
    <location>
        <position position="318"/>
    </location>
    <ligand>
        <name>Mg(2+)</name>
        <dbReference type="ChEBI" id="CHEBI:18420"/>
    </ligand>
</feature>
<feature type="binding site" evidence="14">
    <location>
        <position position="528"/>
    </location>
    <ligand>
        <name>ATP</name>
        <dbReference type="ChEBI" id="CHEBI:30616"/>
    </ligand>
</feature>
<keyword evidence="20" id="KW-1185">Reference proteome</keyword>
<feature type="binding site" evidence="14">
    <location>
        <position position="1106"/>
    </location>
    <ligand>
        <name>ATP</name>
        <dbReference type="ChEBI" id="CHEBI:30616"/>
    </ligand>
</feature>
<dbReference type="PRINTS" id="PR00119">
    <property type="entry name" value="CATATPASE"/>
</dbReference>
<dbReference type="Gene3D" id="3.40.1110.10">
    <property type="entry name" value="Calcium-transporting ATPase, cytoplasmic domain N"/>
    <property type="match status" value="2"/>
</dbReference>
<dbReference type="NCBIfam" id="TIGR01494">
    <property type="entry name" value="ATPase_P-type"/>
    <property type="match status" value="1"/>
</dbReference>
<feature type="region of interest" description="Disordered" evidence="17">
    <location>
        <begin position="1233"/>
        <end position="1274"/>
    </location>
</feature>
<keyword evidence="3 16" id="KW-0812">Transmembrane</keyword>
<dbReference type="InterPro" id="IPR018303">
    <property type="entry name" value="ATPase_P-typ_P_site"/>
</dbReference>
<dbReference type="GO" id="GO:0000287">
    <property type="term" value="F:magnesium ion binding"/>
    <property type="evidence" value="ECO:0007669"/>
    <property type="project" value="UniProtKB-UniRule"/>
</dbReference>
<feature type="binding site" evidence="15">
    <location>
        <position position="316"/>
    </location>
    <ligand>
        <name>Mg(2+)</name>
        <dbReference type="ChEBI" id="CHEBI:18420"/>
    </ligand>
</feature>
<dbReference type="InterPro" id="IPR006539">
    <property type="entry name" value="P-type_ATPase_IV"/>
</dbReference>
<dbReference type="InterPro" id="IPR036412">
    <property type="entry name" value="HAD-like_sf"/>
</dbReference>
<feature type="region of interest" description="Disordered" evidence="17">
    <location>
        <begin position="355"/>
        <end position="389"/>
    </location>
</feature>
<feature type="binding site" evidence="14">
    <location>
        <position position="316"/>
    </location>
    <ligand>
        <name>ATP</name>
        <dbReference type="ChEBI" id="CHEBI:30616"/>
    </ligand>
</feature>
<dbReference type="SUPFAM" id="SSF56784">
    <property type="entry name" value="HAD-like"/>
    <property type="match status" value="1"/>
</dbReference>
<comment type="similarity">
    <text evidence="2 16">Belongs to the cation transport ATPase (P-type) (TC 3.A.3) family. Type IV subfamily.</text>
</comment>
<proteinExistence type="inferred from homology"/>
<evidence type="ECO:0000256" key="2">
    <source>
        <dbReference type="ARBA" id="ARBA00008109"/>
    </source>
</evidence>
<evidence type="ECO:0000256" key="9">
    <source>
        <dbReference type="ARBA" id="ARBA00022989"/>
    </source>
</evidence>
<evidence type="ECO:0000256" key="7">
    <source>
        <dbReference type="ARBA" id="ARBA00022842"/>
    </source>
</evidence>
<evidence type="ECO:0000256" key="12">
    <source>
        <dbReference type="ARBA" id="ARBA00049128"/>
    </source>
</evidence>
<evidence type="ECO:0000259" key="18">
    <source>
        <dbReference type="Pfam" id="PF16212"/>
    </source>
</evidence>
<evidence type="ECO:0000256" key="15">
    <source>
        <dbReference type="PIRSR" id="PIRSR606539-3"/>
    </source>
</evidence>
<comment type="cofactor">
    <cofactor evidence="15">
        <name>Mg(2+)</name>
        <dbReference type="ChEBI" id="CHEBI:18420"/>
    </cofactor>
</comment>
<evidence type="ECO:0000256" key="11">
    <source>
        <dbReference type="ARBA" id="ARBA00034036"/>
    </source>
</evidence>
<dbReference type="PROSITE" id="PS00154">
    <property type="entry name" value="ATPASE_E1_E2"/>
    <property type="match status" value="1"/>
</dbReference>
<dbReference type="EMBL" id="KZ613479">
    <property type="protein sequence ID" value="PMD21890.1"/>
    <property type="molecule type" value="Genomic_DNA"/>
</dbReference>
<evidence type="ECO:0000256" key="6">
    <source>
        <dbReference type="ARBA" id="ARBA00022840"/>
    </source>
</evidence>
<dbReference type="GO" id="GO:0005802">
    <property type="term" value="C:trans-Golgi network"/>
    <property type="evidence" value="ECO:0007669"/>
    <property type="project" value="TreeGrafter"/>
</dbReference>